<dbReference type="CDD" id="cd05804">
    <property type="entry name" value="StaR_like"/>
    <property type="match status" value="1"/>
</dbReference>
<sequence>MLTDQQGNVLSGATAEASGLFDRAVEAFNIYRGDPVGLLEQAIEVAPDFAMAHIVKAHLLGLTTEPEATRDAKAILGTVKSLRLSERETSHVAVLDLLVEGEWTAAATALDRHNADFPHDIVALQSGHLVDFSRANARSLRDRIARVLPKWSADMPGYSILLGMHAFGLEETGDYARAEEAGRRAIDLQPLDCWAHHAVAHVMEMQGRAEDGIGWMIAREPHWSGDDNFFKVHNWWHRSLCHLDLGQADEVLALYDGPIRQDRSMVALDMVDASALLWRLHLSGHDVGDRWQELAAGWDDHADGGTYPFNDWHAVMAYLGAGRTSEIDRIANAYRTSAAASETAGWGKVTALPLVDGFTAFWRGDYEAAAGHLHGARSIANSFGGSHAQRDIVDWTLTEATVRGGMTSMAEALASERLALKPHSPVNRSFLRRAQANAPGIRKVA</sequence>
<evidence type="ECO:0000256" key="2">
    <source>
        <dbReference type="ARBA" id="ARBA00019992"/>
    </source>
</evidence>
<comment type="similarity">
    <text evidence="1">Belongs to the TTC38 family.</text>
</comment>
<organism evidence="5 6">
    <name type="scientific">Mesorhizobium sanjuanii</name>
    <dbReference type="NCBI Taxonomy" id="2037900"/>
    <lineage>
        <taxon>Bacteria</taxon>
        <taxon>Pseudomonadati</taxon>
        <taxon>Pseudomonadota</taxon>
        <taxon>Alphaproteobacteria</taxon>
        <taxon>Hyphomicrobiales</taxon>
        <taxon>Phyllobacteriaceae</taxon>
        <taxon>Mesorhizobium</taxon>
    </lineage>
</organism>
<dbReference type="SUPFAM" id="SSF48452">
    <property type="entry name" value="TPR-like"/>
    <property type="match status" value="1"/>
</dbReference>
<evidence type="ECO:0000313" key="6">
    <source>
        <dbReference type="Proteomes" id="UP000219182"/>
    </source>
</evidence>
<evidence type="ECO:0000256" key="1">
    <source>
        <dbReference type="ARBA" id="ARBA00005857"/>
    </source>
</evidence>
<name>A0A2A6FM38_9HYPH</name>
<dbReference type="Gene3D" id="1.25.40.10">
    <property type="entry name" value="Tetratricopeptide repeat domain"/>
    <property type="match status" value="1"/>
</dbReference>
<evidence type="ECO:0000256" key="3">
    <source>
        <dbReference type="ARBA" id="ARBA00022737"/>
    </source>
</evidence>
<reference evidence="5 6" key="1">
    <citation type="submission" date="2017-09" db="EMBL/GenBank/DDBJ databases">
        <title>Mesorhizobum sanjuanii sp. nov. isolated from nodules of Lotus tenuis in saline-alkaline lowlands of Flooding Pampa.</title>
        <authorList>
            <person name="Sannazzaro A.I."/>
            <person name="Torres Tejerizo G.A."/>
            <person name="Fontana F."/>
            <person name="Cumpa Velazquez L.M."/>
            <person name="Hansen L."/>
            <person name="Pistorio M."/>
            <person name="Estrella M.J."/>
        </authorList>
    </citation>
    <scope>NUCLEOTIDE SEQUENCE [LARGE SCALE GENOMIC DNA]</scope>
    <source>
        <strain evidence="5 6">BSA136</strain>
    </source>
</reference>
<dbReference type="InterPro" id="IPR011990">
    <property type="entry name" value="TPR-like_helical_dom_sf"/>
</dbReference>
<keyword evidence="4" id="KW-0802">TPR repeat</keyword>
<dbReference type="AlphaFoldDB" id="A0A2A6FM38"/>
<evidence type="ECO:0000313" key="5">
    <source>
        <dbReference type="EMBL" id="PDQ22803.1"/>
    </source>
</evidence>
<dbReference type="EMBL" id="NWQG01000010">
    <property type="protein sequence ID" value="PDQ22803.1"/>
    <property type="molecule type" value="Genomic_DNA"/>
</dbReference>
<dbReference type="PANTHER" id="PTHR16263:SF4">
    <property type="entry name" value="TETRATRICOPEPTIDE REPEAT PROTEIN 38"/>
    <property type="match status" value="1"/>
</dbReference>
<gene>
    <name evidence="5" type="ORF">CN311_02185</name>
</gene>
<dbReference type="InterPro" id="IPR033891">
    <property type="entry name" value="TTC38"/>
</dbReference>
<proteinExistence type="inferred from homology"/>
<keyword evidence="3" id="KW-0677">Repeat</keyword>
<keyword evidence="6" id="KW-1185">Reference proteome</keyword>
<dbReference type="Proteomes" id="UP000219182">
    <property type="component" value="Unassembled WGS sequence"/>
</dbReference>
<dbReference type="RefSeq" id="WP_097571818.1">
    <property type="nucleotide sequence ID" value="NZ_NWQG01000010.1"/>
</dbReference>
<accession>A0A2A6FM38</accession>
<comment type="caution">
    <text evidence="5">The sequence shown here is derived from an EMBL/GenBank/DDBJ whole genome shotgun (WGS) entry which is preliminary data.</text>
</comment>
<evidence type="ECO:0000256" key="4">
    <source>
        <dbReference type="ARBA" id="ARBA00022803"/>
    </source>
</evidence>
<dbReference type="PANTHER" id="PTHR16263">
    <property type="entry name" value="TETRATRICOPEPTIDE REPEAT PROTEIN 38"/>
    <property type="match status" value="1"/>
</dbReference>
<protein>
    <recommendedName>
        <fullName evidence="2">Tetratricopeptide repeat protein 38</fullName>
    </recommendedName>
</protein>